<feature type="region of interest" description="Disordered" evidence="1">
    <location>
        <begin position="21"/>
        <end position="52"/>
    </location>
</feature>
<dbReference type="PANTHER" id="PTHR35075">
    <property type="entry name" value="A-KINASE ANCHOR PROTEIN 14"/>
    <property type="match status" value="1"/>
</dbReference>
<keyword evidence="2" id="KW-1133">Transmembrane helix</keyword>
<evidence type="ECO:0000256" key="1">
    <source>
        <dbReference type="SAM" id="MobiDB-lite"/>
    </source>
</evidence>
<dbReference type="InterPro" id="IPR025663">
    <property type="entry name" value="AKAP_28"/>
</dbReference>
<gene>
    <name evidence="4" type="primary">Akap14</name>
</gene>
<dbReference type="GeneID" id="111813893"/>
<dbReference type="AlphaFoldDB" id="A0A6P6DNX4"/>
<feature type="compositionally biased region" description="Basic and acidic residues" evidence="1">
    <location>
        <begin position="21"/>
        <end position="33"/>
    </location>
</feature>
<accession>A0A6P6DNX4</accession>
<dbReference type="RefSeq" id="XP_023561794.1">
    <property type="nucleotide sequence ID" value="XM_023706026.1"/>
</dbReference>
<proteinExistence type="predicted"/>
<evidence type="ECO:0000313" key="3">
    <source>
        <dbReference type="Proteomes" id="UP000515203"/>
    </source>
</evidence>
<sequence length="180" mass="20906">MKKSTKTKNLRVVIIDEKSSDKIRTADTEDNRNVTDIQDNRPGPATEDDSKGPLMKAAFNVVEDVLQAAFETVGEAKYYTRKVRAITHGEFTAEKGRRYIQKLISTCKHRVAWAFRTEFLRREDVIHSFYYIYRVSWSVPSAQFPLAIIFTLAYFTLKISKNKPLNRIDLLSRWNSVEHD</sequence>
<dbReference type="InterPro" id="IPR053084">
    <property type="entry name" value="AKAP"/>
</dbReference>
<dbReference type="CTD" id="158798"/>
<dbReference type="Proteomes" id="UP000515203">
    <property type="component" value="Unplaced"/>
</dbReference>
<dbReference type="InParanoid" id="A0A6P6DNX4"/>
<evidence type="ECO:0000256" key="2">
    <source>
        <dbReference type="SAM" id="Phobius"/>
    </source>
</evidence>
<dbReference type="PANTHER" id="PTHR35075:SF1">
    <property type="entry name" value="A-KINASE ANCHOR PROTEIN 14"/>
    <property type="match status" value="1"/>
</dbReference>
<feature type="transmembrane region" description="Helical" evidence="2">
    <location>
        <begin position="137"/>
        <end position="157"/>
    </location>
</feature>
<dbReference type="GO" id="GO:0034237">
    <property type="term" value="F:protein kinase A regulatory subunit binding"/>
    <property type="evidence" value="ECO:0007669"/>
    <property type="project" value="TreeGrafter"/>
</dbReference>
<dbReference type="GO" id="GO:0005952">
    <property type="term" value="C:cAMP-dependent protein kinase complex"/>
    <property type="evidence" value="ECO:0007669"/>
    <property type="project" value="TreeGrafter"/>
</dbReference>
<dbReference type="Pfam" id="PF14469">
    <property type="entry name" value="AKAP28"/>
    <property type="match status" value="1"/>
</dbReference>
<keyword evidence="3" id="KW-1185">Reference proteome</keyword>
<keyword evidence="2" id="KW-0812">Transmembrane</keyword>
<reference evidence="4" key="1">
    <citation type="submission" date="2025-08" db="UniProtKB">
        <authorList>
            <consortium name="RefSeq"/>
        </authorList>
    </citation>
    <scope>IDENTIFICATION</scope>
</reference>
<name>A0A6P6DNX4_OCTDE</name>
<organism evidence="3 4">
    <name type="scientific">Octodon degus</name>
    <name type="common">Degu</name>
    <name type="synonym">Sciurus degus</name>
    <dbReference type="NCBI Taxonomy" id="10160"/>
    <lineage>
        <taxon>Eukaryota</taxon>
        <taxon>Metazoa</taxon>
        <taxon>Chordata</taxon>
        <taxon>Craniata</taxon>
        <taxon>Vertebrata</taxon>
        <taxon>Euteleostomi</taxon>
        <taxon>Mammalia</taxon>
        <taxon>Eutheria</taxon>
        <taxon>Euarchontoglires</taxon>
        <taxon>Glires</taxon>
        <taxon>Rodentia</taxon>
        <taxon>Hystricomorpha</taxon>
        <taxon>Octodontidae</taxon>
        <taxon>Octodon</taxon>
    </lineage>
</organism>
<dbReference type="OrthoDB" id="2148342at2759"/>
<protein>
    <submittedName>
        <fullName evidence="4">A-kinase anchor protein 14</fullName>
    </submittedName>
</protein>
<evidence type="ECO:0000313" key="4">
    <source>
        <dbReference type="RefSeq" id="XP_023561794.1"/>
    </source>
</evidence>
<keyword evidence="2" id="KW-0472">Membrane</keyword>